<feature type="compositionally biased region" description="Polar residues" evidence="9">
    <location>
        <begin position="443"/>
        <end position="477"/>
    </location>
</feature>
<evidence type="ECO:0000256" key="9">
    <source>
        <dbReference type="SAM" id="MobiDB-lite"/>
    </source>
</evidence>
<name>A0A4Q1BNR2_TREME</name>
<dbReference type="PROSITE" id="PS50011">
    <property type="entry name" value="PROTEIN_KINASE_DOM"/>
    <property type="match status" value="1"/>
</dbReference>
<reference evidence="11 12" key="1">
    <citation type="submission" date="2016-06" db="EMBL/GenBank/DDBJ databases">
        <title>Evolution of pathogenesis and genome organization in the Tremellales.</title>
        <authorList>
            <person name="Cuomo C."/>
            <person name="Litvintseva A."/>
            <person name="Heitman J."/>
            <person name="Chen Y."/>
            <person name="Sun S."/>
            <person name="Springer D."/>
            <person name="Dromer F."/>
            <person name="Young S."/>
            <person name="Zeng Q."/>
            <person name="Chapman S."/>
            <person name="Gujja S."/>
            <person name="Saif S."/>
            <person name="Birren B."/>
        </authorList>
    </citation>
    <scope>NUCLEOTIDE SEQUENCE [LARGE SCALE GENOMIC DNA]</scope>
    <source>
        <strain evidence="11 12">ATCC 28783</strain>
    </source>
</reference>
<feature type="compositionally biased region" description="Polar residues" evidence="9">
    <location>
        <begin position="870"/>
        <end position="879"/>
    </location>
</feature>
<evidence type="ECO:0000256" key="5">
    <source>
        <dbReference type="ARBA" id="ARBA00022777"/>
    </source>
</evidence>
<evidence type="ECO:0000256" key="1">
    <source>
        <dbReference type="ARBA" id="ARBA00012513"/>
    </source>
</evidence>
<keyword evidence="3" id="KW-0808">Transferase</keyword>
<keyword evidence="6" id="KW-0067">ATP-binding</keyword>
<feature type="region of interest" description="Disordered" evidence="9">
    <location>
        <begin position="639"/>
        <end position="660"/>
    </location>
</feature>
<dbReference type="GO" id="GO:0004674">
    <property type="term" value="F:protein serine/threonine kinase activity"/>
    <property type="evidence" value="ECO:0007669"/>
    <property type="project" value="UniProtKB-KW"/>
</dbReference>
<dbReference type="Pfam" id="PF00069">
    <property type="entry name" value="Pkinase"/>
    <property type="match status" value="2"/>
</dbReference>
<dbReference type="PANTHER" id="PTHR24343:SF330">
    <property type="entry name" value="SNF1-ACTIVATING KINASE 1"/>
    <property type="match status" value="1"/>
</dbReference>
<feature type="compositionally biased region" description="Low complexity" evidence="9">
    <location>
        <begin position="899"/>
        <end position="919"/>
    </location>
</feature>
<keyword evidence="4" id="KW-0547">Nucleotide-binding</keyword>
<feature type="region of interest" description="Disordered" evidence="9">
    <location>
        <begin position="673"/>
        <end position="740"/>
    </location>
</feature>
<proteinExistence type="predicted"/>
<evidence type="ECO:0000256" key="4">
    <source>
        <dbReference type="ARBA" id="ARBA00022741"/>
    </source>
</evidence>
<dbReference type="CDD" id="cd14008">
    <property type="entry name" value="STKc_LKB1_CaMKK"/>
    <property type="match status" value="1"/>
</dbReference>
<dbReference type="InterPro" id="IPR011009">
    <property type="entry name" value="Kinase-like_dom_sf"/>
</dbReference>
<keyword evidence="5 11" id="KW-0418">Kinase</keyword>
<evidence type="ECO:0000313" key="11">
    <source>
        <dbReference type="EMBL" id="RXK39501.1"/>
    </source>
</evidence>
<dbReference type="SMART" id="SM00220">
    <property type="entry name" value="S_TKc"/>
    <property type="match status" value="1"/>
</dbReference>
<dbReference type="EC" id="2.7.11.1" evidence="1"/>
<feature type="region of interest" description="Disordered" evidence="9">
    <location>
        <begin position="1"/>
        <end position="134"/>
    </location>
</feature>
<dbReference type="InterPro" id="IPR000719">
    <property type="entry name" value="Prot_kinase_dom"/>
</dbReference>
<dbReference type="EMBL" id="SDIL01000030">
    <property type="protein sequence ID" value="RXK39501.1"/>
    <property type="molecule type" value="Genomic_DNA"/>
</dbReference>
<evidence type="ECO:0000256" key="6">
    <source>
        <dbReference type="ARBA" id="ARBA00022840"/>
    </source>
</evidence>
<evidence type="ECO:0000256" key="2">
    <source>
        <dbReference type="ARBA" id="ARBA00022527"/>
    </source>
</evidence>
<dbReference type="VEuPathDB" id="FungiDB:TREMEDRAFT_71635"/>
<organism evidence="11 12">
    <name type="scientific">Tremella mesenterica</name>
    <name type="common">Jelly fungus</name>
    <dbReference type="NCBI Taxonomy" id="5217"/>
    <lineage>
        <taxon>Eukaryota</taxon>
        <taxon>Fungi</taxon>
        <taxon>Dikarya</taxon>
        <taxon>Basidiomycota</taxon>
        <taxon>Agaricomycotina</taxon>
        <taxon>Tremellomycetes</taxon>
        <taxon>Tremellales</taxon>
        <taxon>Tremellaceae</taxon>
        <taxon>Tremella</taxon>
    </lineage>
</organism>
<feature type="compositionally biased region" description="Acidic residues" evidence="9">
    <location>
        <begin position="1086"/>
        <end position="1098"/>
    </location>
</feature>
<dbReference type="GO" id="GO:0005737">
    <property type="term" value="C:cytoplasm"/>
    <property type="evidence" value="ECO:0007669"/>
    <property type="project" value="TreeGrafter"/>
</dbReference>
<dbReference type="Gene3D" id="3.30.200.20">
    <property type="entry name" value="Phosphorylase Kinase, domain 1"/>
    <property type="match status" value="1"/>
</dbReference>
<sequence>MSLQMPETKSSPPPRSPLLTPSFNLPDSHLLLPPNSSDGPSALHRQPSHDSQRPGLVPSPRIPMGGLPSTSTSTSASASSSTSASRSGSLINTPRILSRRASAKEKSHGILSRKNSSHAEGRGDMVPPKTGNMQDEGRMIMPESGSAEVIETPLLRLERDPGSGRKMINQYLVLHEIGHGTHGRVRLGQDLSSELFGGEDAEATPNPGPFYAIKIVDRTPKRKRLTGLNRQRGLPGRTDGGNFMNESEIRKEIAIFKKVNHPNVVRMKEIIDDPESSKLFMILEYCEGGEVHWTEDDGSPALTLLETRRIFRDTLLGLEYLHHQGIIHRDIKPSNLLWAADGTVKISDFGCSHYSEALRTAATQAGPEGESWVDDVELAKTAGSPAFFAPEMCYSGSDQDDAAQHARSPQGTPVHELTNFTTQLPTANEQHPKTSRSDPAVLSPSSRRTFPFKPTQSNESGLSRRPQSMRSHSSSTIVHRDRMPITNAIDVWALGVTLYCLAFGKTPFDAPNEYLLMQVIPTADFHVPPYMSKDRLPTGKGNEDANEEALECLDLLRRLLEKDPARRISLDQAKRHPFTLRGLSDPSGWLASTDPHVQSFVTVSNDEVAAVVIKANRFRDRLRKGLKTISSRLSIFGSNSRGRSHSIGDGDTNSSYSQPVSNLTSAIPSQINLQNANDIGRPDQALTPRELSPMPSPRPMGSLSRRLSLLGSRHYDAFPSPRRRTLQLASPPPTAHLSPTYAVEPIGRSLSSQSTQSSSRGFIVHRPIRNASQSNIRPDTVTPHTASGERSADSPKPMGSSGSLDKLQGTGELTPGDPLRRRQSDIDVAARHRSSSNASSNGLGLGKLARLLSRGSSQRRRPTHTKESSEPSLQSTQGTGLPAIEMPPIMTLGEHGRQSSFETFESSSYSSGPGLSASPERSNMISAGPQRRRSTVSEVLTQSDDDDFDWAGSIPDDDDDDELEPASRSQSEEVTFGRRFVGGVSRPNDHVSPLVSSSPTLPTIQDSSPGSLLLQPLSPVTSIQNHRNITSPIFRSSSPPTNLVTRQFSSPSTPRSTSAHERARSPLGLTHHRRDESPTAGYSVFDSDDDDGNGDGDVDVGLAFSISAKRGRKGSVLDRHTAGAAPT</sequence>
<feature type="compositionally biased region" description="Low complexity" evidence="9">
    <location>
        <begin position="991"/>
        <end position="1016"/>
    </location>
</feature>
<feature type="compositionally biased region" description="Polar residues" evidence="9">
    <location>
        <begin position="651"/>
        <end position="660"/>
    </location>
</feature>
<evidence type="ECO:0000256" key="8">
    <source>
        <dbReference type="ARBA" id="ARBA00048679"/>
    </source>
</evidence>
<feature type="region of interest" description="Disordered" evidence="9">
    <location>
        <begin position="853"/>
        <end position="1016"/>
    </location>
</feature>
<feature type="region of interest" description="Disordered" evidence="9">
    <location>
        <begin position="425"/>
        <end position="478"/>
    </location>
</feature>
<evidence type="ECO:0000259" key="10">
    <source>
        <dbReference type="PROSITE" id="PS50011"/>
    </source>
</evidence>
<feature type="region of interest" description="Disordered" evidence="9">
    <location>
        <begin position="1030"/>
        <end position="1100"/>
    </location>
</feature>
<dbReference type="GO" id="GO:0005524">
    <property type="term" value="F:ATP binding"/>
    <property type="evidence" value="ECO:0007669"/>
    <property type="project" value="UniProtKB-KW"/>
</dbReference>
<accession>A0A4Q1BNR2</accession>
<dbReference type="PANTHER" id="PTHR24343">
    <property type="entry name" value="SERINE/THREONINE KINASE"/>
    <property type="match status" value="1"/>
</dbReference>
<dbReference type="Proteomes" id="UP000289152">
    <property type="component" value="Unassembled WGS sequence"/>
</dbReference>
<dbReference type="Gene3D" id="1.10.510.10">
    <property type="entry name" value="Transferase(Phosphotransferase) domain 1"/>
    <property type="match status" value="2"/>
</dbReference>
<feature type="compositionally biased region" description="Low complexity" evidence="9">
    <location>
        <begin position="69"/>
        <end position="89"/>
    </location>
</feature>
<feature type="compositionally biased region" description="Low complexity" evidence="9">
    <location>
        <begin position="699"/>
        <end position="712"/>
    </location>
</feature>
<feature type="compositionally biased region" description="Polar residues" evidence="9">
    <location>
        <begin position="770"/>
        <end position="785"/>
    </location>
</feature>
<comment type="catalytic activity">
    <reaction evidence="8">
        <text>L-seryl-[protein] + ATP = O-phospho-L-seryl-[protein] + ADP + H(+)</text>
        <dbReference type="Rhea" id="RHEA:17989"/>
        <dbReference type="Rhea" id="RHEA-COMP:9863"/>
        <dbReference type="Rhea" id="RHEA-COMP:11604"/>
        <dbReference type="ChEBI" id="CHEBI:15378"/>
        <dbReference type="ChEBI" id="CHEBI:29999"/>
        <dbReference type="ChEBI" id="CHEBI:30616"/>
        <dbReference type="ChEBI" id="CHEBI:83421"/>
        <dbReference type="ChEBI" id="CHEBI:456216"/>
        <dbReference type="EC" id="2.7.11.1"/>
    </reaction>
</comment>
<evidence type="ECO:0000256" key="3">
    <source>
        <dbReference type="ARBA" id="ARBA00022679"/>
    </source>
</evidence>
<evidence type="ECO:0000256" key="7">
    <source>
        <dbReference type="ARBA" id="ARBA00047899"/>
    </source>
</evidence>
<keyword evidence="2" id="KW-0723">Serine/threonine-protein kinase</keyword>
<keyword evidence="12" id="KW-1185">Reference proteome</keyword>
<dbReference type="OrthoDB" id="68483at2759"/>
<feature type="compositionally biased region" description="Polar residues" evidence="9">
    <location>
        <begin position="1030"/>
        <end position="1057"/>
    </location>
</feature>
<dbReference type="AlphaFoldDB" id="A0A4Q1BNR2"/>
<comment type="catalytic activity">
    <reaction evidence="7">
        <text>L-threonyl-[protein] + ATP = O-phospho-L-threonyl-[protein] + ADP + H(+)</text>
        <dbReference type="Rhea" id="RHEA:46608"/>
        <dbReference type="Rhea" id="RHEA-COMP:11060"/>
        <dbReference type="Rhea" id="RHEA-COMP:11605"/>
        <dbReference type="ChEBI" id="CHEBI:15378"/>
        <dbReference type="ChEBI" id="CHEBI:30013"/>
        <dbReference type="ChEBI" id="CHEBI:30616"/>
        <dbReference type="ChEBI" id="CHEBI:61977"/>
        <dbReference type="ChEBI" id="CHEBI:456216"/>
        <dbReference type="EC" id="2.7.11.1"/>
    </reaction>
</comment>
<evidence type="ECO:0000313" key="12">
    <source>
        <dbReference type="Proteomes" id="UP000289152"/>
    </source>
</evidence>
<dbReference type="STRING" id="5217.A0A4Q1BNR2"/>
<comment type="caution">
    <text evidence="11">The sequence shown here is derived from an EMBL/GenBank/DDBJ whole genome shotgun (WGS) entry which is preliminary data.</text>
</comment>
<feature type="compositionally biased region" description="Acidic residues" evidence="9">
    <location>
        <begin position="943"/>
        <end position="964"/>
    </location>
</feature>
<gene>
    <name evidence="11" type="ORF">M231_03170</name>
</gene>
<protein>
    <recommendedName>
        <fullName evidence="1">non-specific serine/threonine protein kinase</fullName>
        <ecNumber evidence="1">2.7.11.1</ecNumber>
    </recommendedName>
</protein>
<dbReference type="InParanoid" id="A0A4Q1BNR2"/>
<feature type="domain" description="Protein kinase" evidence="10">
    <location>
        <begin position="171"/>
        <end position="579"/>
    </location>
</feature>
<feature type="region of interest" description="Disordered" evidence="9">
    <location>
        <begin position="766"/>
        <end position="822"/>
    </location>
</feature>
<dbReference type="SUPFAM" id="SSF56112">
    <property type="entry name" value="Protein kinase-like (PK-like)"/>
    <property type="match status" value="1"/>
</dbReference>